<dbReference type="PANTHER" id="PTHR23011:SF28">
    <property type="entry name" value="CYCLIC NUCLEOTIDE-BINDING DOMAIN CONTAINING PROTEIN"/>
    <property type="match status" value="1"/>
</dbReference>
<dbReference type="InterPro" id="IPR000595">
    <property type="entry name" value="cNMP-bd_dom"/>
</dbReference>
<feature type="domain" description="Cyclic nucleotide-binding" evidence="1">
    <location>
        <begin position="63"/>
        <end position="169"/>
    </location>
</feature>
<name>A0A8S1RIM3_9CILI</name>
<dbReference type="AlphaFoldDB" id="A0A8S1RIM3"/>
<keyword evidence="3" id="KW-1185">Reference proteome</keyword>
<proteinExistence type="predicted"/>
<reference evidence="2" key="1">
    <citation type="submission" date="2021-01" db="EMBL/GenBank/DDBJ databases">
        <authorList>
            <consortium name="Genoscope - CEA"/>
            <person name="William W."/>
        </authorList>
    </citation>
    <scope>NUCLEOTIDE SEQUENCE</scope>
</reference>
<feature type="domain" description="Cyclic nucleotide-binding" evidence="1">
    <location>
        <begin position="197"/>
        <end position="301"/>
    </location>
</feature>
<dbReference type="CDD" id="cd00038">
    <property type="entry name" value="CAP_ED"/>
    <property type="match status" value="2"/>
</dbReference>
<protein>
    <recommendedName>
        <fullName evidence="1">Cyclic nucleotide-binding domain-containing protein</fullName>
    </recommendedName>
</protein>
<dbReference type="SMART" id="SM00100">
    <property type="entry name" value="cNMP"/>
    <property type="match status" value="2"/>
</dbReference>
<dbReference type="OrthoDB" id="312042at2759"/>
<sequence>MQPQNKNNLVIQNLQEMIKNQGDMSIFLRQSQKLKVLLTIPPKARTDDHINQIGILVQRLKFLSQYSDKPYYNDLCRNLYVKTFQQRKTIFKQGDTGTCFYVILSGIVKIYADEPTIFPGYFKQREVAVLGKGNCFGEIALFFGSQRTATVIAESDCDLLMLDREVFQKYSQGDQEAFDLQSKSLKDVRRFLKKVQKFSIFTQEEITSISTKCRRQNYQQQTIILKEGDIPKCIFIIKSGRVSVMKKIEVGSQYYEIDELEQGCVFGDHGCITNSESECTYITSMKSEIIYLNGFDLKQFISQENLNKYMENIKLYPERETLNKMQVEDVKWKEYKKQLMQNVINDKLNSRGFDRRMRLPELRYKLIDAPDQQIYQRTFQLDKSCRTPQHKQLFRREIESLRNQISSKRMNYFEQNYL</sequence>
<dbReference type="PROSITE" id="PS50042">
    <property type="entry name" value="CNMP_BINDING_3"/>
    <property type="match status" value="2"/>
</dbReference>
<gene>
    <name evidence="2" type="ORF">PSON_ATCC_30995.1.T1710069</name>
</gene>
<comment type="caution">
    <text evidence="2">The sequence shown here is derived from an EMBL/GenBank/DDBJ whole genome shotgun (WGS) entry which is preliminary data.</text>
</comment>
<evidence type="ECO:0000313" key="2">
    <source>
        <dbReference type="EMBL" id="CAD8126890.1"/>
    </source>
</evidence>
<dbReference type="PANTHER" id="PTHR23011">
    <property type="entry name" value="CYCLIC NUCLEOTIDE-BINDING DOMAIN CONTAINING PROTEIN"/>
    <property type="match status" value="1"/>
</dbReference>
<dbReference type="Pfam" id="PF00027">
    <property type="entry name" value="cNMP_binding"/>
    <property type="match status" value="2"/>
</dbReference>
<evidence type="ECO:0000259" key="1">
    <source>
        <dbReference type="PROSITE" id="PS50042"/>
    </source>
</evidence>
<dbReference type="EMBL" id="CAJJDN010000171">
    <property type="protein sequence ID" value="CAD8126890.1"/>
    <property type="molecule type" value="Genomic_DNA"/>
</dbReference>
<dbReference type="PROSITE" id="PS00889">
    <property type="entry name" value="CNMP_BINDING_2"/>
    <property type="match status" value="1"/>
</dbReference>
<evidence type="ECO:0000313" key="3">
    <source>
        <dbReference type="Proteomes" id="UP000692954"/>
    </source>
</evidence>
<dbReference type="InterPro" id="IPR018488">
    <property type="entry name" value="cNMP-bd_CS"/>
</dbReference>
<organism evidence="2 3">
    <name type="scientific">Paramecium sonneborni</name>
    <dbReference type="NCBI Taxonomy" id="65129"/>
    <lineage>
        <taxon>Eukaryota</taxon>
        <taxon>Sar</taxon>
        <taxon>Alveolata</taxon>
        <taxon>Ciliophora</taxon>
        <taxon>Intramacronucleata</taxon>
        <taxon>Oligohymenophorea</taxon>
        <taxon>Peniculida</taxon>
        <taxon>Parameciidae</taxon>
        <taxon>Paramecium</taxon>
    </lineage>
</organism>
<dbReference type="Proteomes" id="UP000692954">
    <property type="component" value="Unassembled WGS sequence"/>
</dbReference>
<accession>A0A8S1RIM3</accession>